<evidence type="ECO:0000313" key="3">
    <source>
        <dbReference type="EMBL" id="MDT0344923.1"/>
    </source>
</evidence>
<dbReference type="SUPFAM" id="SSF53474">
    <property type="entry name" value="alpha/beta-Hydrolases"/>
    <property type="match status" value="1"/>
</dbReference>
<organism evidence="3 4">
    <name type="scientific">Streptomyces litchfieldiae</name>
    <dbReference type="NCBI Taxonomy" id="3075543"/>
    <lineage>
        <taxon>Bacteria</taxon>
        <taxon>Bacillati</taxon>
        <taxon>Actinomycetota</taxon>
        <taxon>Actinomycetes</taxon>
        <taxon>Kitasatosporales</taxon>
        <taxon>Streptomycetaceae</taxon>
        <taxon>Streptomyces</taxon>
    </lineage>
</organism>
<gene>
    <name evidence="3" type="ORF">RM590_20235</name>
</gene>
<dbReference type="Pfam" id="PF00930">
    <property type="entry name" value="DPPIV_N"/>
    <property type="match status" value="1"/>
</dbReference>
<feature type="domain" description="Dipeptidylpeptidase IV N-terminal" evidence="2">
    <location>
        <begin position="114"/>
        <end position="380"/>
    </location>
</feature>
<dbReference type="Pfam" id="PF00326">
    <property type="entry name" value="Peptidase_S9"/>
    <property type="match status" value="1"/>
</dbReference>
<feature type="domain" description="Peptidase S9 prolyl oligopeptidase catalytic" evidence="1">
    <location>
        <begin position="474"/>
        <end position="675"/>
    </location>
</feature>
<evidence type="ECO:0000259" key="1">
    <source>
        <dbReference type="Pfam" id="PF00326"/>
    </source>
</evidence>
<dbReference type="Gene3D" id="2.140.10.30">
    <property type="entry name" value="Dipeptidylpeptidase IV, N-terminal domain"/>
    <property type="match status" value="1"/>
</dbReference>
<dbReference type="SUPFAM" id="SSF82171">
    <property type="entry name" value="DPP6 N-terminal domain-like"/>
    <property type="match status" value="1"/>
</dbReference>
<dbReference type="InterPro" id="IPR001375">
    <property type="entry name" value="Peptidase_S9_cat"/>
</dbReference>
<accession>A0ABU2MUD0</accession>
<dbReference type="InterPro" id="IPR029058">
    <property type="entry name" value="AB_hydrolase_fold"/>
</dbReference>
<evidence type="ECO:0000259" key="2">
    <source>
        <dbReference type="Pfam" id="PF00930"/>
    </source>
</evidence>
<dbReference type="InterPro" id="IPR050278">
    <property type="entry name" value="Serine_Prot_S9B/DPPIV"/>
</dbReference>
<keyword evidence="4" id="KW-1185">Reference proteome</keyword>
<protein>
    <submittedName>
        <fullName evidence="3">Prolyl oligopeptidase family serine peptidase</fullName>
    </submittedName>
</protein>
<reference evidence="4" key="1">
    <citation type="submission" date="2023-07" db="EMBL/GenBank/DDBJ databases">
        <title>30 novel species of actinomycetes from the DSMZ collection.</title>
        <authorList>
            <person name="Nouioui I."/>
        </authorList>
    </citation>
    <scope>NUCLEOTIDE SEQUENCE [LARGE SCALE GENOMIC DNA]</scope>
    <source>
        <strain evidence="4">DSM 44938</strain>
    </source>
</reference>
<dbReference type="EMBL" id="JAVREL010000012">
    <property type="protein sequence ID" value="MDT0344923.1"/>
    <property type="molecule type" value="Genomic_DNA"/>
</dbReference>
<comment type="caution">
    <text evidence="3">The sequence shown here is derived from an EMBL/GenBank/DDBJ whole genome shotgun (WGS) entry which is preliminary data.</text>
</comment>
<dbReference type="Gene3D" id="3.40.50.1820">
    <property type="entry name" value="alpha/beta hydrolase"/>
    <property type="match status" value="1"/>
</dbReference>
<dbReference type="PANTHER" id="PTHR11731:SF193">
    <property type="entry name" value="DIPEPTIDYL PEPTIDASE 9"/>
    <property type="match status" value="1"/>
</dbReference>
<name>A0ABU2MUD0_9ACTN</name>
<dbReference type="InterPro" id="IPR002469">
    <property type="entry name" value="Peptidase_S9B_N"/>
</dbReference>
<dbReference type="RefSeq" id="WP_311706057.1">
    <property type="nucleotide sequence ID" value="NZ_JAVREL010000012.1"/>
</dbReference>
<dbReference type="Proteomes" id="UP001183246">
    <property type="component" value="Unassembled WGS sequence"/>
</dbReference>
<dbReference type="PANTHER" id="PTHR11731">
    <property type="entry name" value="PROTEASE FAMILY S9B,C DIPEPTIDYL-PEPTIDASE IV-RELATED"/>
    <property type="match status" value="1"/>
</dbReference>
<sequence>MSTSATTPATAAFPRQFARTRRFTLGVPHAFTVAPGGARVLFLRGSDGEDPVARLWQLTPDGRERLVADPGPDSGSGITAYSADATATTVAFTRNGELWTVTADGAPPRRLAVPGPVTDPRVDPTGRRVAYVTDGALRVADLTAPGDRALATPEHADITYGLAEHVAAESMHRARGHWWSRDGRRLLVARVDTSPVRRWWIADPADPARPPRAIRYPAAGTPNAEVTLHVFGPKGGRTEITWDRAAFEYLATADWDAHGPLLSVQSRDQRTVRVLAADPATGATTTLHEERDPAWVALIPGAPLRTAAGALVTVTDAGGTHRLAVAGRPVTPDGLQVREVLGADGETVWFTASDEPTETHVWSTAPGRAAARVTDTPGVHRAHPATGALLLVSATERGRATALTRPGAAPVPLASHEAEPLLTPRVTHFAAGPRAIRTALLLPSWHTPGTRLPVLLSPYSGPAMQLVTRTRHAFFCEAQWFAEAGYAVVIADGRGTPGRGPAWEKEVHGDTLTPVIEDQVTALGAAAARLPDLDLSRVAIRGWSYGGTLATAALIRRPDVFHAGISGAAPSDQRLYDTHWRERFLGHPDDHPEAYDRSSPITEAAALRRPLLLIHGLADDNVVAAHTLRMSAALLAAGRPHRVLPLSGTAHRPTDESTVTHLLTHQLAFLAEALAAPAQQPPQL</sequence>
<proteinExistence type="predicted"/>
<evidence type="ECO:0000313" key="4">
    <source>
        <dbReference type="Proteomes" id="UP001183246"/>
    </source>
</evidence>